<evidence type="ECO:0000259" key="1">
    <source>
        <dbReference type="Pfam" id="PF13649"/>
    </source>
</evidence>
<sequence>MKEQTHNEILKHYTELYEKYGVNPASLGWPKGRQNIRFKIITEVGNLSNSKILDIGCGFGDLYSFIKKKRIKTKYTGIDINKKFIEVAKQKHPLTRFFVRDIEERKFREKFDWVFAVGTTNKAGSYRYVEDLLTEMFRIAKKGIAMDFMSTYVDFRRKGSSHFSPERIFKIGKKLSKRVVIRHDYLPFEFCVYVYKQEQLTKNQTYVDF</sequence>
<accession>V6AVD3</accession>
<gene>
    <name evidence="2" type="ORF">NITUZ_50005</name>
</gene>
<dbReference type="Pfam" id="PF13649">
    <property type="entry name" value="Methyltransf_25"/>
    <property type="match status" value="1"/>
</dbReference>
<protein>
    <recommendedName>
        <fullName evidence="1">Methyltransferase domain-containing protein</fullName>
    </recommendedName>
</protein>
<dbReference type="InterPro" id="IPR041698">
    <property type="entry name" value="Methyltransf_25"/>
</dbReference>
<dbReference type="AlphaFoldDB" id="V6AVD3"/>
<proteinExistence type="predicted"/>
<comment type="caution">
    <text evidence="2">The sequence shown here is derived from an EMBL/GenBank/DDBJ whole genome shotgun (WGS) entry which is preliminary data.</text>
</comment>
<dbReference type="Proteomes" id="UP000018159">
    <property type="component" value="Unassembled WGS sequence"/>
</dbReference>
<dbReference type="STRING" id="1407055.NITUZ_50005"/>
<keyword evidence="3" id="KW-1185">Reference proteome</keyword>
<dbReference type="RefSeq" id="WP_048197119.1">
    <property type="nucleotide sequence ID" value="NZ_CBTY010000010.1"/>
</dbReference>
<name>V6AVD3_9ARCH</name>
<evidence type="ECO:0000313" key="3">
    <source>
        <dbReference type="Proteomes" id="UP000018159"/>
    </source>
</evidence>
<organism evidence="2 3">
    <name type="scientific">Candidatus Nitrosotenuis uzonensis</name>
    <dbReference type="NCBI Taxonomy" id="1407055"/>
    <lineage>
        <taxon>Archaea</taxon>
        <taxon>Nitrososphaerota</taxon>
        <taxon>Candidatus Nitrosotenuis</taxon>
    </lineage>
</organism>
<evidence type="ECO:0000313" key="2">
    <source>
        <dbReference type="EMBL" id="CDI06458.1"/>
    </source>
</evidence>
<reference evidence="2 3" key="1">
    <citation type="journal article" date="2013" name="PLoS ONE">
        <title>Enrichment and Genome Sequence of the Group I.1a Ammonia-Oxidizing Archaeon ?Ca. Nitrosotenuis uzonensis? Representing a Clade Globally.</title>
        <authorList>
            <person name="Lebedeva E.V."/>
            <person name="Hatzenpichler R."/>
            <person name="Pelletier E."/>
            <person name="Schuster N."/>
            <person name="Hauzmayer S."/>
            <person name="Bulaev A."/>
            <person name="Grigor'eva N.V."/>
            <person name="Galushko A."/>
            <person name="Schmid M."/>
            <person name="Palatinszky M."/>
            <person name="Le Paslier D."/>
            <person name="Daims H."/>
            <person name="Wagner M."/>
        </authorList>
    </citation>
    <scope>NUCLEOTIDE SEQUENCE [LARGE SCALE GENOMIC DNA]</scope>
    <source>
        <strain evidence="2 3">N4</strain>
    </source>
</reference>
<dbReference type="PANTHER" id="PTHR43464">
    <property type="entry name" value="METHYLTRANSFERASE"/>
    <property type="match status" value="1"/>
</dbReference>
<dbReference type="EMBL" id="CBTY010000010">
    <property type="protein sequence ID" value="CDI06458.1"/>
    <property type="molecule type" value="Genomic_DNA"/>
</dbReference>
<feature type="domain" description="Methyltransferase" evidence="1">
    <location>
        <begin position="52"/>
        <end position="143"/>
    </location>
</feature>
<dbReference type="SUPFAM" id="SSF53335">
    <property type="entry name" value="S-adenosyl-L-methionine-dependent methyltransferases"/>
    <property type="match status" value="1"/>
</dbReference>
<dbReference type="InterPro" id="IPR029063">
    <property type="entry name" value="SAM-dependent_MTases_sf"/>
</dbReference>
<dbReference type="CDD" id="cd02440">
    <property type="entry name" value="AdoMet_MTases"/>
    <property type="match status" value="1"/>
</dbReference>
<dbReference type="GO" id="GO:0008168">
    <property type="term" value="F:methyltransferase activity"/>
    <property type="evidence" value="ECO:0007669"/>
    <property type="project" value="TreeGrafter"/>
</dbReference>
<dbReference type="Gene3D" id="3.40.50.150">
    <property type="entry name" value="Vaccinia Virus protein VP39"/>
    <property type="match status" value="1"/>
</dbReference>
<dbReference type="OrthoDB" id="1018at2157"/>